<dbReference type="InterPro" id="IPR019371">
    <property type="entry name" value="KxDL_dom"/>
</dbReference>
<dbReference type="PANTHER" id="PTHR37787">
    <property type="entry name" value="BIOGENESIS OF LYSOSOME-RELATED ORGANELLES COMPLEX 1 SUBUNIT KXD1"/>
    <property type="match status" value="1"/>
</dbReference>
<dbReference type="PANTHER" id="PTHR37787:SF1">
    <property type="entry name" value="BIOGENESIS OF LYSOSOME-RELATED ORGANELLES COMPLEX 1 SUBUNIT KXD1"/>
    <property type="match status" value="1"/>
</dbReference>
<name>A0A1E3NRY9_9ASCO</name>
<proteinExistence type="inferred from homology"/>
<dbReference type="GO" id="GO:0032880">
    <property type="term" value="P:regulation of protein localization"/>
    <property type="evidence" value="ECO:0007669"/>
    <property type="project" value="TreeGrafter"/>
</dbReference>
<evidence type="ECO:0000256" key="8">
    <source>
        <dbReference type="SAM" id="MobiDB-lite"/>
    </source>
</evidence>
<evidence type="ECO:0000256" key="2">
    <source>
        <dbReference type="ARBA" id="ARBA00004177"/>
    </source>
</evidence>
<keyword evidence="6" id="KW-0967">Endosome</keyword>
<organism evidence="10 11">
    <name type="scientific">Pichia membranifaciens NRRL Y-2026</name>
    <dbReference type="NCBI Taxonomy" id="763406"/>
    <lineage>
        <taxon>Eukaryota</taxon>
        <taxon>Fungi</taxon>
        <taxon>Dikarya</taxon>
        <taxon>Ascomycota</taxon>
        <taxon>Saccharomycotina</taxon>
        <taxon>Pichiomycetes</taxon>
        <taxon>Pichiales</taxon>
        <taxon>Pichiaceae</taxon>
        <taxon>Pichia</taxon>
    </lineage>
</organism>
<evidence type="ECO:0000313" key="11">
    <source>
        <dbReference type="Proteomes" id="UP000094455"/>
    </source>
</evidence>
<accession>A0A1E3NRY9</accession>
<dbReference type="RefSeq" id="XP_019019952.1">
    <property type="nucleotide sequence ID" value="XM_019160342.1"/>
</dbReference>
<keyword evidence="5" id="KW-0813">Transport</keyword>
<evidence type="ECO:0000256" key="7">
    <source>
        <dbReference type="ARBA" id="ARBA00029808"/>
    </source>
</evidence>
<gene>
    <name evidence="10" type="ORF">PICMEDRAFT_14372</name>
</gene>
<dbReference type="InterPro" id="IPR051390">
    <property type="entry name" value="BLOC-1_subunit_KXD1"/>
</dbReference>
<feature type="compositionally biased region" description="Acidic residues" evidence="8">
    <location>
        <begin position="76"/>
        <end position="96"/>
    </location>
</feature>
<dbReference type="AlphaFoldDB" id="A0A1E3NRY9"/>
<dbReference type="GO" id="GO:0007032">
    <property type="term" value="P:endosome organization"/>
    <property type="evidence" value="ECO:0007669"/>
    <property type="project" value="TreeGrafter"/>
</dbReference>
<dbReference type="GO" id="GO:0005768">
    <property type="term" value="C:endosome"/>
    <property type="evidence" value="ECO:0007669"/>
    <property type="project" value="UniProtKB-SubCell"/>
</dbReference>
<dbReference type="EMBL" id="KV454001">
    <property type="protein sequence ID" value="ODQ48839.1"/>
    <property type="molecule type" value="Genomic_DNA"/>
</dbReference>
<comment type="function">
    <text evidence="1">Component of the biogenesis of lysosome-related organelles complex-1 (BLOC-1) involved in endosomal cargo sorting.</text>
</comment>
<evidence type="ECO:0000256" key="3">
    <source>
        <dbReference type="ARBA" id="ARBA00005913"/>
    </source>
</evidence>
<dbReference type="Proteomes" id="UP000094455">
    <property type="component" value="Unassembled WGS sequence"/>
</dbReference>
<feature type="domain" description="KxDL" evidence="9">
    <location>
        <begin position="136"/>
        <end position="222"/>
    </location>
</feature>
<evidence type="ECO:0000313" key="10">
    <source>
        <dbReference type="EMBL" id="ODQ48839.1"/>
    </source>
</evidence>
<evidence type="ECO:0000256" key="4">
    <source>
        <dbReference type="ARBA" id="ARBA00016207"/>
    </source>
</evidence>
<comment type="subcellular location">
    <subcellularLocation>
        <location evidence="2">Endosome</location>
    </subcellularLocation>
</comment>
<reference evidence="10 11" key="1">
    <citation type="journal article" date="2016" name="Proc. Natl. Acad. Sci. U.S.A.">
        <title>Comparative genomics of biotechnologically important yeasts.</title>
        <authorList>
            <person name="Riley R."/>
            <person name="Haridas S."/>
            <person name="Wolfe K.H."/>
            <person name="Lopes M.R."/>
            <person name="Hittinger C.T."/>
            <person name="Goeker M."/>
            <person name="Salamov A.A."/>
            <person name="Wisecaver J.H."/>
            <person name="Long T.M."/>
            <person name="Calvey C.H."/>
            <person name="Aerts A.L."/>
            <person name="Barry K.W."/>
            <person name="Choi C."/>
            <person name="Clum A."/>
            <person name="Coughlan A.Y."/>
            <person name="Deshpande S."/>
            <person name="Douglass A.P."/>
            <person name="Hanson S.J."/>
            <person name="Klenk H.-P."/>
            <person name="LaButti K.M."/>
            <person name="Lapidus A."/>
            <person name="Lindquist E.A."/>
            <person name="Lipzen A.M."/>
            <person name="Meier-Kolthoff J.P."/>
            <person name="Ohm R.A."/>
            <person name="Otillar R.P."/>
            <person name="Pangilinan J.L."/>
            <person name="Peng Y."/>
            <person name="Rokas A."/>
            <person name="Rosa C.A."/>
            <person name="Scheuner C."/>
            <person name="Sibirny A.A."/>
            <person name="Slot J.C."/>
            <person name="Stielow J.B."/>
            <person name="Sun H."/>
            <person name="Kurtzman C.P."/>
            <person name="Blackwell M."/>
            <person name="Grigoriev I.V."/>
            <person name="Jeffries T.W."/>
        </authorList>
    </citation>
    <scope>NUCLEOTIDE SEQUENCE [LARGE SCALE GENOMIC DNA]</scope>
    <source>
        <strain evidence="10 11">NRRL Y-2026</strain>
    </source>
</reference>
<evidence type="ECO:0000256" key="5">
    <source>
        <dbReference type="ARBA" id="ARBA00022448"/>
    </source>
</evidence>
<feature type="compositionally biased region" description="Basic and acidic residues" evidence="8">
    <location>
        <begin position="55"/>
        <end position="75"/>
    </location>
</feature>
<feature type="compositionally biased region" description="Polar residues" evidence="8">
    <location>
        <begin position="36"/>
        <end position="46"/>
    </location>
</feature>
<protein>
    <recommendedName>
        <fullName evidence="4">Biogenesis of lysosome-related organelles complex 1 subunit KXD1</fullName>
    </recommendedName>
    <alternativeName>
        <fullName evidence="7">KxDL homolog</fullName>
    </alternativeName>
</protein>
<evidence type="ECO:0000259" key="9">
    <source>
        <dbReference type="Pfam" id="PF10241"/>
    </source>
</evidence>
<dbReference type="GeneID" id="30177029"/>
<keyword evidence="11" id="KW-1185">Reference proteome</keyword>
<dbReference type="GO" id="GO:0031083">
    <property type="term" value="C:BLOC-1 complex"/>
    <property type="evidence" value="ECO:0007669"/>
    <property type="project" value="TreeGrafter"/>
</dbReference>
<dbReference type="Pfam" id="PF10241">
    <property type="entry name" value="KxDL"/>
    <property type="match status" value="1"/>
</dbReference>
<sequence length="242" mass="26852">MASDEGNYDEVTSGLSGERYAVVNREEGLANLEGLSPSSGRPNRSQAGEGGEPILEGHSEMELQRDAAARSHDDENGCEDANIGEENEYDFHDEDEDELVLERIRSSSPVAAHSAEKPSLIPNESRFNPIEYLIGSLNNALDSLAFDRTLVIQSKMAGELNNSANEVLKIVNEMESSLKEHIAKYEKLKQEILPEIESNLRKGNKMANKLTAHVKERYPVEYSKGRSKVLDNLTEDEEGLFS</sequence>
<evidence type="ECO:0000256" key="6">
    <source>
        <dbReference type="ARBA" id="ARBA00022753"/>
    </source>
</evidence>
<feature type="region of interest" description="Disordered" evidence="8">
    <location>
        <begin position="28"/>
        <end position="96"/>
    </location>
</feature>
<evidence type="ECO:0000256" key="1">
    <source>
        <dbReference type="ARBA" id="ARBA00002069"/>
    </source>
</evidence>
<dbReference type="OrthoDB" id="4089816at2759"/>
<comment type="similarity">
    <text evidence="3">Belongs to the KXD1 family.</text>
</comment>